<keyword evidence="1" id="KW-0812">Transmembrane</keyword>
<proteinExistence type="predicted"/>
<dbReference type="EMBL" id="MG948468">
    <property type="protein sequence ID" value="AVJ51814.1"/>
    <property type="molecule type" value="Genomic_DNA"/>
</dbReference>
<keyword evidence="1" id="KW-1133">Transmembrane helix</keyword>
<protein>
    <submittedName>
        <fullName evidence="2">Uncharacterized protein</fullName>
    </submittedName>
</protein>
<dbReference type="Proteomes" id="UP000241629">
    <property type="component" value="Segment"/>
</dbReference>
<name>A0A2P1CKW5_9CAUD</name>
<evidence type="ECO:0000313" key="3">
    <source>
        <dbReference type="Proteomes" id="UP000241629"/>
    </source>
</evidence>
<gene>
    <name evidence="2" type="ORF">Vid5_gp59</name>
</gene>
<evidence type="ECO:0000256" key="1">
    <source>
        <dbReference type="SAM" id="Phobius"/>
    </source>
</evidence>
<reference evidence="2 3" key="1">
    <citation type="submission" date="2018-02" db="EMBL/GenBank/DDBJ databases">
        <title>Complete genome sequence of Pantoea phage vB_PagS_Vid5.</title>
        <authorList>
            <person name="Truncaite L."/>
            <person name="Simoliunas E."/>
            <person name="Meskys R."/>
        </authorList>
    </citation>
    <scope>NUCLEOTIDE SEQUENCE [LARGE SCALE GENOMIC DNA]</scope>
</reference>
<keyword evidence="3" id="KW-1185">Reference proteome</keyword>
<organism evidence="2 3">
    <name type="scientific">Pantoea phage vB_PagS_Vid5</name>
    <dbReference type="NCBI Taxonomy" id="2099652"/>
    <lineage>
        <taxon>Viruses</taxon>
        <taxon>Duplodnaviria</taxon>
        <taxon>Heunggongvirae</taxon>
        <taxon>Uroviricota</taxon>
        <taxon>Caudoviricetes</taxon>
        <taxon>Vidquintavirus</taxon>
        <taxon>Vidquintavirus Vid5</taxon>
    </lineage>
</organism>
<feature type="transmembrane region" description="Helical" evidence="1">
    <location>
        <begin position="21"/>
        <end position="42"/>
    </location>
</feature>
<evidence type="ECO:0000313" key="2">
    <source>
        <dbReference type="EMBL" id="AVJ51814.1"/>
    </source>
</evidence>
<keyword evidence="1" id="KW-0472">Membrane</keyword>
<accession>A0A2P1CKW5</accession>
<sequence>MQLHGIIFSRTLHALLTGGSMGYILSLISSGLFAFAYFYIVWWL</sequence>